<dbReference type="STRING" id="109280.ENSHCOP00000007130"/>
<dbReference type="AlphaFoldDB" id="A0A3Q2XQU7"/>
<dbReference type="Proteomes" id="UP000264820">
    <property type="component" value="Unplaced"/>
</dbReference>
<feature type="compositionally biased region" description="Pro residues" evidence="1">
    <location>
        <begin position="87"/>
        <end position="96"/>
    </location>
</feature>
<dbReference type="PANTHER" id="PTHR33538">
    <property type="entry name" value="PROTEIN GAMETE EXPRESSED 1"/>
    <property type="match status" value="1"/>
</dbReference>
<organism evidence="2 3">
    <name type="scientific">Hippocampus comes</name>
    <name type="common">Tiger tail seahorse</name>
    <dbReference type="NCBI Taxonomy" id="109280"/>
    <lineage>
        <taxon>Eukaryota</taxon>
        <taxon>Metazoa</taxon>
        <taxon>Chordata</taxon>
        <taxon>Craniata</taxon>
        <taxon>Vertebrata</taxon>
        <taxon>Euteleostomi</taxon>
        <taxon>Actinopterygii</taxon>
        <taxon>Neopterygii</taxon>
        <taxon>Teleostei</taxon>
        <taxon>Neoteleostei</taxon>
        <taxon>Acanthomorphata</taxon>
        <taxon>Syngnathiaria</taxon>
        <taxon>Syngnathiformes</taxon>
        <taxon>Syngnathoidei</taxon>
        <taxon>Syngnathidae</taxon>
        <taxon>Hippocampus</taxon>
    </lineage>
</organism>
<evidence type="ECO:0000313" key="3">
    <source>
        <dbReference type="Proteomes" id="UP000264820"/>
    </source>
</evidence>
<evidence type="ECO:0000313" key="2">
    <source>
        <dbReference type="Ensembl" id="ENSHCOP00000007130.1"/>
    </source>
</evidence>
<dbReference type="PANTHER" id="PTHR33538:SF1">
    <property type="entry name" value="PROTEIN BRAMBLEBERRY"/>
    <property type="match status" value="1"/>
</dbReference>
<evidence type="ECO:0000256" key="1">
    <source>
        <dbReference type="SAM" id="MobiDB-lite"/>
    </source>
</evidence>
<dbReference type="InterPro" id="IPR040346">
    <property type="entry name" value="GEX1/Brambleberry"/>
</dbReference>
<feature type="region of interest" description="Disordered" evidence="1">
    <location>
        <begin position="76"/>
        <end position="99"/>
    </location>
</feature>
<dbReference type="KEGG" id="hcq:109525095"/>
<dbReference type="GO" id="GO:0007344">
    <property type="term" value="P:pronuclear fusion"/>
    <property type="evidence" value="ECO:0007669"/>
    <property type="project" value="Ensembl"/>
</dbReference>
<dbReference type="GeneID" id="109525095"/>
<dbReference type="GeneTree" id="ENSGT00740000115898"/>
<reference evidence="2" key="2">
    <citation type="submission" date="2025-09" db="UniProtKB">
        <authorList>
            <consortium name="Ensembl"/>
        </authorList>
    </citation>
    <scope>IDENTIFICATION</scope>
</reference>
<proteinExistence type="predicted"/>
<feature type="region of interest" description="Disordered" evidence="1">
    <location>
        <begin position="517"/>
        <end position="566"/>
    </location>
</feature>
<dbReference type="OMA" id="DHSMSEF"/>
<sequence length="665" mass="73415">MLVVKRGDVVYKIINYFHQPWTAPRNGSLLIVVLQHQMTDMVHLPSSYNYLLLLCILASSFPAVTGLFEWLRQKEEDPPGGTAAAPSLPPPPPPADSDPSILAVEARFEMATTDEKFLAEAKQMELSPLDSCHHKVVAQLKASCEALSEEELAKLGVLLFNCQAQIEGRQSYPCTEQMAIKECTANMDSDTWNAYHIVSNRARAVCYASRQQLFRRRAVKTVNMLIASAASQLSAMEDLKDGQLALREMTAASLDKLVKGHSALQTQQAKLREGQGQMESSLRDNLQRLGQEKALIASGQELVAKLIQGITDRMALVSENMQIQGSEVQESHRAIVQDLADVRQQAQSIHQKLDDSMSEFLEYQDQTLHYYTDLMGKLERMNSSLGFVLHFLDETQGRIEERLRAIQSYLGWAGLSITAMWTCIVHTSYFVLFAVVQSFLRCPLFSRATLLLTVPLNAVAEVNQQPALDLASLSLLIVTLSLGHWFVSQLWVQFPSRGNPSAALPFITFELAEPQKSHHAYPPSSTPQKKGHGGIERNDPLKQEGATSSDFGIPEGSSHRKPAASSLPRHCASPFLLQRICSGALIDDITSGNPQGAFDPLNYFHDIANDSRSASPTPSVSNSSLSGRPLCNSITKAGTACKKRALFGQDYCRVHEGRLNPSFHS</sequence>
<dbReference type="GO" id="GO:0061472">
    <property type="term" value="P:karyomere membrane fusion"/>
    <property type="evidence" value="ECO:0007669"/>
    <property type="project" value="Ensembl"/>
</dbReference>
<reference evidence="2" key="1">
    <citation type="submission" date="2025-08" db="UniProtKB">
        <authorList>
            <consortium name="Ensembl"/>
        </authorList>
    </citation>
    <scope>IDENTIFICATION</scope>
</reference>
<dbReference type="RefSeq" id="XP_019740930.1">
    <property type="nucleotide sequence ID" value="XM_019885371.1"/>
</dbReference>
<keyword evidence="3" id="KW-1185">Reference proteome</keyword>
<name>A0A3Q2XQU7_HIPCM</name>
<dbReference type="CTD" id="559540"/>
<dbReference type="OrthoDB" id="5978806at2759"/>
<feature type="compositionally biased region" description="Basic and acidic residues" evidence="1">
    <location>
        <begin position="533"/>
        <end position="542"/>
    </location>
</feature>
<dbReference type="Ensembl" id="ENSHCOT00000002531.1">
    <property type="protein sequence ID" value="ENSHCOP00000007130.1"/>
    <property type="gene ID" value="ENSHCOG00000009047.1"/>
</dbReference>
<accession>A0A3Q2XQU7</accession>
<protein>
    <submittedName>
        <fullName evidence="2">Brambleberry</fullName>
    </submittedName>
</protein>